<dbReference type="EMBL" id="CAEZTS010000189">
    <property type="protein sequence ID" value="CAB4591904.1"/>
    <property type="molecule type" value="Genomic_DNA"/>
</dbReference>
<organism evidence="1">
    <name type="scientific">freshwater metagenome</name>
    <dbReference type="NCBI Taxonomy" id="449393"/>
    <lineage>
        <taxon>unclassified sequences</taxon>
        <taxon>metagenomes</taxon>
        <taxon>ecological metagenomes</taxon>
    </lineage>
</organism>
<dbReference type="AlphaFoldDB" id="A0A6J6FY54"/>
<evidence type="ECO:0000313" key="1">
    <source>
        <dbReference type="EMBL" id="CAB4591904.1"/>
    </source>
</evidence>
<proteinExistence type="predicted"/>
<protein>
    <submittedName>
        <fullName evidence="1">Unannotated protein</fullName>
    </submittedName>
</protein>
<accession>A0A6J6FY54</accession>
<dbReference type="PROSITE" id="PS51128">
    <property type="entry name" value="ZF_DKSA_2"/>
    <property type="match status" value="1"/>
</dbReference>
<gene>
    <name evidence="1" type="ORF">UFOPK1722_01687</name>
</gene>
<dbReference type="Gene3D" id="1.20.120.910">
    <property type="entry name" value="DksA, coiled-coil domain"/>
    <property type="match status" value="1"/>
</dbReference>
<reference evidence="1" key="1">
    <citation type="submission" date="2020-05" db="EMBL/GenBank/DDBJ databases">
        <authorList>
            <person name="Chiriac C."/>
            <person name="Salcher M."/>
            <person name="Ghai R."/>
            <person name="Kavagutti S V."/>
        </authorList>
    </citation>
    <scope>NUCLEOTIDE SEQUENCE</scope>
</reference>
<sequence>MSSFEPEQPVATAPIDLDAIERDLADVETALARLDAGTYWTDEITGAPIADAVLEAHPLTRRNPA</sequence>
<name>A0A6J6FY54_9ZZZZ</name>